<dbReference type="InterPro" id="IPR011014">
    <property type="entry name" value="MscS_channel_TM-2"/>
</dbReference>
<feature type="transmembrane region" description="Helical" evidence="7">
    <location>
        <begin position="20"/>
        <end position="40"/>
    </location>
</feature>
<evidence type="ECO:0000313" key="10">
    <source>
        <dbReference type="Proteomes" id="UP000186917"/>
    </source>
</evidence>
<dbReference type="GO" id="GO:0005886">
    <property type="term" value="C:plasma membrane"/>
    <property type="evidence" value="ECO:0007669"/>
    <property type="project" value="UniProtKB-SubCell"/>
</dbReference>
<dbReference type="PROSITE" id="PS01246">
    <property type="entry name" value="UPF0003"/>
    <property type="match status" value="1"/>
</dbReference>
<evidence type="ECO:0000256" key="1">
    <source>
        <dbReference type="ARBA" id="ARBA00004651"/>
    </source>
</evidence>
<dbReference type="SUPFAM" id="SSF82689">
    <property type="entry name" value="Mechanosensitive channel protein MscS (YggB), C-terminal domain"/>
    <property type="match status" value="1"/>
</dbReference>
<keyword evidence="6 7" id="KW-0472">Membrane</keyword>
<dbReference type="GO" id="GO:0008381">
    <property type="term" value="F:mechanosensitive monoatomic ion channel activity"/>
    <property type="evidence" value="ECO:0007669"/>
    <property type="project" value="InterPro"/>
</dbReference>
<dbReference type="InterPro" id="IPR010920">
    <property type="entry name" value="LSM_dom_sf"/>
</dbReference>
<dbReference type="RefSeq" id="WP_076379846.1">
    <property type="nucleotide sequence ID" value="NZ_AP017422.1"/>
</dbReference>
<evidence type="ECO:0000256" key="6">
    <source>
        <dbReference type="ARBA" id="ARBA00023136"/>
    </source>
</evidence>
<evidence type="ECO:0000259" key="8">
    <source>
        <dbReference type="Pfam" id="PF00924"/>
    </source>
</evidence>
<dbReference type="InterPro" id="IPR045275">
    <property type="entry name" value="MscS_archaea/bacteria_type"/>
</dbReference>
<accession>A0A1N7Q4R8</accession>
<dbReference type="Gene3D" id="3.30.70.100">
    <property type="match status" value="1"/>
</dbReference>
<dbReference type="OrthoDB" id="9809206at2"/>
<dbReference type="Pfam" id="PF05552">
    <property type="entry name" value="MS_channel_1st_1"/>
    <property type="match status" value="1"/>
</dbReference>
<feature type="transmembrane region" description="Helical" evidence="7">
    <location>
        <begin position="87"/>
        <end position="110"/>
    </location>
</feature>
<organism evidence="9 10">
    <name type="scientific">Filimonas lacunae</name>
    <dbReference type="NCBI Taxonomy" id="477680"/>
    <lineage>
        <taxon>Bacteria</taxon>
        <taxon>Pseudomonadati</taxon>
        <taxon>Bacteroidota</taxon>
        <taxon>Chitinophagia</taxon>
        <taxon>Chitinophagales</taxon>
        <taxon>Chitinophagaceae</taxon>
        <taxon>Filimonas</taxon>
    </lineage>
</organism>
<dbReference type="InterPro" id="IPR008910">
    <property type="entry name" value="MSC_TM_helix"/>
</dbReference>
<keyword evidence="3" id="KW-1003">Cell membrane</keyword>
<dbReference type="Proteomes" id="UP000186917">
    <property type="component" value="Unassembled WGS sequence"/>
</dbReference>
<evidence type="ECO:0000256" key="2">
    <source>
        <dbReference type="ARBA" id="ARBA00008017"/>
    </source>
</evidence>
<reference evidence="10" key="1">
    <citation type="submission" date="2017-01" db="EMBL/GenBank/DDBJ databases">
        <authorList>
            <person name="Varghese N."/>
            <person name="Submissions S."/>
        </authorList>
    </citation>
    <scope>NUCLEOTIDE SEQUENCE [LARGE SCALE GENOMIC DNA]</scope>
    <source>
        <strain evidence="10">DSM 21054</strain>
    </source>
</reference>
<dbReference type="STRING" id="477680.SAMN05421788_104383"/>
<comment type="subcellular location">
    <subcellularLocation>
        <location evidence="1">Cell membrane</location>
        <topology evidence="1">Multi-pass membrane protein</topology>
    </subcellularLocation>
</comment>
<dbReference type="PANTHER" id="PTHR30221">
    <property type="entry name" value="SMALL-CONDUCTANCE MECHANOSENSITIVE CHANNEL"/>
    <property type="match status" value="1"/>
</dbReference>
<protein>
    <submittedName>
        <fullName evidence="9">Small conductance mechanosensitive channel</fullName>
    </submittedName>
</protein>
<evidence type="ECO:0000256" key="3">
    <source>
        <dbReference type="ARBA" id="ARBA00022475"/>
    </source>
</evidence>
<evidence type="ECO:0000313" key="9">
    <source>
        <dbReference type="EMBL" id="SIT17862.1"/>
    </source>
</evidence>
<keyword evidence="4 7" id="KW-0812">Transmembrane</keyword>
<evidence type="ECO:0000256" key="4">
    <source>
        <dbReference type="ARBA" id="ARBA00022692"/>
    </source>
</evidence>
<evidence type="ECO:0000256" key="5">
    <source>
        <dbReference type="ARBA" id="ARBA00022989"/>
    </source>
</evidence>
<keyword evidence="5 7" id="KW-1133">Transmembrane helix</keyword>
<sequence length="263" mass="29178">MQFNIDKFYDKAYDWLITFGPRILIAILVFLVGQWLIRILKKRTASTMHNKDVNPSLRPFMRSMITAALQIVLILLVMQILGIQLTIFAALVGALGVAAGLALSGTLQNFTSGILILIMKPFTVGDNIIAQGQEGTVTDIRIFYTVLTTYDNRTVIIPNSKLSNELIVNLSSEGKRRMDIEIKVPFTVDYVNSEGVLKQVIAENKKVLQEPTPRVGVSAIEGDGYKIIVNAWVDAHGFHDVRLALQEKLIDGLKQQGVKLPGM</sequence>
<dbReference type="AlphaFoldDB" id="A0A1N7Q4R8"/>
<dbReference type="InterPro" id="IPR006685">
    <property type="entry name" value="MscS_channel_2nd"/>
</dbReference>
<proteinExistence type="inferred from homology"/>
<dbReference type="Pfam" id="PF00924">
    <property type="entry name" value="MS_channel_2nd"/>
    <property type="match status" value="1"/>
</dbReference>
<dbReference type="SUPFAM" id="SSF50182">
    <property type="entry name" value="Sm-like ribonucleoproteins"/>
    <property type="match status" value="1"/>
</dbReference>
<evidence type="ECO:0000256" key="7">
    <source>
        <dbReference type="SAM" id="Phobius"/>
    </source>
</evidence>
<dbReference type="InterPro" id="IPR011066">
    <property type="entry name" value="MscS_channel_C_sf"/>
</dbReference>
<dbReference type="InterPro" id="IPR006686">
    <property type="entry name" value="MscS_channel_CS"/>
</dbReference>
<dbReference type="Gene3D" id="1.10.287.1260">
    <property type="match status" value="1"/>
</dbReference>
<dbReference type="Gene3D" id="2.30.30.60">
    <property type="match status" value="1"/>
</dbReference>
<dbReference type="EMBL" id="FTOR01000004">
    <property type="protein sequence ID" value="SIT17862.1"/>
    <property type="molecule type" value="Genomic_DNA"/>
</dbReference>
<dbReference type="SUPFAM" id="SSF82861">
    <property type="entry name" value="Mechanosensitive channel protein MscS (YggB), transmembrane region"/>
    <property type="match status" value="1"/>
</dbReference>
<dbReference type="PANTHER" id="PTHR30221:SF1">
    <property type="entry name" value="SMALL-CONDUCTANCE MECHANOSENSITIVE CHANNEL"/>
    <property type="match status" value="1"/>
</dbReference>
<feature type="domain" description="Mechanosensitive ion channel MscS" evidence="8">
    <location>
        <begin position="106"/>
        <end position="171"/>
    </location>
</feature>
<name>A0A1N7Q4R8_9BACT</name>
<comment type="similarity">
    <text evidence="2">Belongs to the MscS (TC 1.A.23) family.</text>
</comment>
<keyword evidence="10" id="KW-1185">Reference proteome</keyword>
<dbReference type="InterPro" id="IPR023408">
    <property type="entry name" value="MscS_beta-dom_sf"/>
</dbReference>
<gene>
    <name evidence="9" type="ORF">SAMN05421788_104383</name>
</gene>